<evidence type="ECO:0000313" key="2">
    <source>
        <dbReference type="Proteomes" id="UP001628078"/>
    </source>
</evidence>
<sequence length="45" mass="5226">MNSGSWLMVNLREYVFINYDTVADKKASKGRYARGNAVKRALFRK</sequence>
<organism evidence="1 2">
    <name type="scientific">Furfurilactobacillus curtus</name>
    <dbReference type="NCBI Taxonomy" id="1746200"/>
    <lineage>
        <taxon>Bacteria</taxon>
        <taxon>Bacillati</taxon>
        <taxon>Bacillota</taxon>
        <taxon>Bacilli</taxon>
        <taxon>Lactobacillales</taxon>
        <taxon>Lactobacillaceae</taxon>
        <taxon>Furfurilactobacillus</taxon>
    </lineage>
</organism>
<comment type="caution">
    <text evidence="1">The sequence shown here is derived from an EMBL/GenBank/DDBJ whole genome shotgun (WGS) entry which is preliminary data.</text>
</comment>
<accession>A0ABQ5JMP5</accession>
<reference evidence="1 2" key="1">
    <citation type="submission" date="2022-03" db="EMBL/GenBank/DDBJ databases">
        <title>Draft genome sequence of Furfurilactobacillus curtus JCM 31185.</title>
        <authorList>
            <person name="Suzuki S."/>
            <person name="Endo A."/>
            <person name="Kajikawa A."/>
        </authorList>
    </citation>
    <scope>NUCLEOTIDE SEQUENCE [LARGE SCALE GENOMIC DNA]</scope>
    <source>
        <strain evidence="1 2">JCM 31185</strain>
    </source>
</reference>
<keyword evidence="2" id="KW-1185">Reference proteome</keyword>
<protein>
    <submittedName>
        <fullName evidence="1">Uncharacterized protein</fullName>
    </submittedName>
</protein>
<name>A0ABQ5JMP5_9LACO</name>
<evidence type="ECO:0000313" key="1">
    <source>
        <dbReference type="EMBL" id="GKT05781.1"/>
    </source>
</evidence>
<gene>
    <name evidence="1" type="ORF">JCM31185_10690</name>
</gene>
<dbReference type="EMBL" id="BQXO01000002">
    <property type="protein sequence ID" value="GKT05781.1"/>
    <property type="molecule type" value="Genomic_DNA"/>
</dbReference>
<dbReference type="Proteomes" id="UP001628078">
    <property type="component" value="Unassembled WGS sequence"/>
</dbReference>
<proteinExistence type="predicted"/>